<dbReference type="Proteomes" id="UP000198635">
    <property type="component" value="Unassembled WGS sequence"/>
</dbReference>
<evidence type="ECO:0000313" key="2">
    <source>
        <dbReference type="Proteomes" id="UP000198635"/>
    </source>
</evidence>
<gene>
    <name evidence="1" type="ORF">SAMN04488082_111104</name>
</gene>
<proteinExistence type="predicted"/>
<protein>
    <submittedName>
        <fullName evidence="1">Uncharacterized protein</fullName>
    </submittedName>
</protein>
<organism evidence="1 2">
    <name type="scientific">Desulfomicrobium apsheronum</name>
    <dbReference type="NCBI Taxonomy" id="52560"/>
    <lineage>
        <taxon>Bacteria</taxon>
        <taxon>Pseudomonadati</taxon>
        <taxon>Thermodesulfobacteriota</taxon>
        <taxon>Desulfovibrionia</taxon>
        <taxon>Desulfovibrionales</taxon>
        <taxon>Desulfomicrobiaceae</taxon>
        <taxon>Desulfomicrobium</taxon>
    </lineage>
</organism>
<name>A0A1I3VYH4_9BACT</name>
<reference evidence="2" key="1">
    <citation type="submission" date="2016-10" db="EMBL/GenBank/DDBJ databases">
        <authorList>
            <person name="Varghese N."/>
            <person name="Submissions S."/>
        </authorList>
    </citation>
    <scope>NUCLEOTIDE SEQUENCE [LARGE SCALE GENOMIC DNA]</scope>
    <source>
        <strain evidence="2">DSM 5918</strain>
    </source>
</reference>
<dbReference type="AlphaFoldDB" id="A0A1I3VYH4"/>
<dbReference type="EMBL" id="FORX01000011">
    <property type="protein sequence ID" value="SFK00252.1"/>
    <property type="molecule type" value="Genomic_DNA"/>
</dbReference>
<accession>A0A1I3VYH4</accession>
<sequence length="70" mass="8383">MNSGRALDREFWGRPWNRLSKCYEGLARKIGACNTHLNITLYHKLSKKLFFKVITPSFFDFFISFTHRRI</sequence>
<dbReference type="STRING" id="52560.SAMN04488082_111104"/>
<evidence type="ECO:0000313" key="1">
    <source>
        <dbReference type="EMBL" id="SFK00252.1"/>
    </source>
</evidence>
<keyword evidence="2" id="KW-1185">Reference proteome</keyword>